<comment type="caution">
    <text evidence="1">The sequence shown here is derived from an EMBL/GenBank/DDBJ whole genome shotgun (WGS) entry which is preliminary data.</text>
</comment>
<evidence type="ECO:0000313" key="1">
    <source>
        <dbReference type="EMBL" id="PGO74525.1"/>
    </source>
</evidence>
<name>A0A9X7CB03_BACCE</name>
<dbReference type="RefSeq" id="WP_098771298.1">
    <property type="nucleotide sequence ID" value="NZ_NUIQ01000140.1"/>
</dbReference>
<reference evidence="1 2" key="1">
    <citation type="submission" date="2017-09" db="EMBL/GenBank/DDBJ databases">
        <title>Large-scale bioinformatics analysis of Bacillus genomes uncovers conserved roles of natural products in bacterial physiology.</title>
        <authorList>
            <consortium name="Agbiome Team Llc"/>
            <person name="Bleich R.M."/>
            <person name="Grubbs K.J."/>
            <person name="Santa Maria K.C."/>
            <person name="Allen S.E."/>
            <person name="Farag S."/>
            <person name="Shank E.A."/>
            <person name="Bowers A."/>
        </authorList>
    </citation>
    <scope>NUCLEOTIDE SEQUENCE [LARGE SCALE GENOMIC DNA]</scope>
    <source>
        <strain evidence="1 2">AFS049141</strain>
    </source>
</reference>
<evidence type="ECO:0000313" key="2">
    <source>
        <dbReference type="Proteomes" id="UP000223834"/>
    </source>
</evidence>
<feature type="non-terminal residue" evidence="1">
    <location>
        <position position="1"/>
    </location>
</feature>
<dbReference type="Proteomes" id="UP000223834">
    <property type="component" value="Unassembled WGS sequence"/>
</dbReference>
<protein>
    <submittedName>
        <fullName evidence="1">Uncharacterized protein</fullName>
    </submittedName>
</protein>
<organism evidence="1 2">
    <name type="scientific">Bacillus cereus</name>
    <dbReference type="NCBI Taxonomy" id="1396"/>
    <lineage>
        <taxon>Bacteria</taxon>
        <taxon>Bacillati</taxon>
        <taxon>Bacillota</taxon>
        <taxon>Bacilli</taxon>
        <taxon>Bacillales</taxon>
        <taxon>Bacillaceae</taxon>
        <taxon>Bacillus</taxon>
        <taxon>Bacillus cereus group</taxon>
    </lineage>
</organism>
<sequence>KNHATIVQENNVSVANNTAIPLATNAVMNGIDIIHSPGSTDITLSSNHTYYVYYSVAGLGLIAQSFATQLFLNGVGVAGSTSTSTSGVSIGQQLTNTQATIINTGITPSILQLRNISGGSRNVAHVTVTIIELI</sequence>
<dbReference type="Gene3D" id="2.60.120.40">
    <property type="match status" value="1"/>
</dbReference>
<proteinExistence type="predicted"/>
<dbReference type="InterPro" id="IPR008983">
    <property type="entry name" value="Tumour_necrosis_fac-like_dom"/>
</dbReference>
<dbReference type="AlphaFoldDB" id="A0A9X7CB03"/>
<accession>A0A9X7CB03</accession>
<dbReference type="EMBL" id="NUIQ01000140">
    <property type="protein sequence ID" value="PGO74525.1"/>
    <property type="molecule type" value="Genomic_DNA"/>
</dbReference>
<gene>
    <name evidence="1" type="ORF">CN980_16230</name>
</gene>